<reference evidence="3" key="1">
    <citation type="submission" date="2016-10" db="EMBL/GenBank/DDBJ databases">
        <authorList>
            <person name="Varghese N."/>
            <person name="Submissions S."/>
        </authorList>
    </citation>
    <scope>NUCLEOTIDE SEQUENCE [LARGE SCALE GENOMIC DNA]</scope>
    <source>
        <strain evidence="3">CCM 7469</strain>
    </source>
</reference>
<dbReference type="SUPFAM" id="SSF54909">
    <property type="entry name" value="Dimeric alpha+beta barrel"/>
    <property type="match status" value="1"/>
</dbReference>
<dbReference type="GO" id="GO:0004497">
    <property type="term" value="F:monooxygenase activity"/>
    <property type="evidence" value="ECO:0007669"/>
    <property type="project" value="UniProtKB-KW"/>
</dbReference>
<dbReference type="AlphaFoldDB" id="A0A1G8EJB2"/>
<feature type="domain" description="ABM" evidence="1">
    <location>
        <begin position="5"/>
        <end position="93"/>
    </location>
</feature>
<keyword evidence="3" id="KW-1185">Reference proteome</keyword>
<dbReference type="STRING" id="428992.SAMN05216272_102597"/>
<proteinExistence type="predicted"/>
<dbReference type="RefSeq" id="WP_090261844.1">
    <property type="nucleotide sequence ID" value="NZ_FNDS01000002.1"/>
</dbReference>
<sequence length="97" mass="10914">MSSTLTLIAILRAKPGRADAMEALLRGMLAPSRAEAGCLQYDLHRDRKDADLLYMIEQWRDDAAFAEHEASPHFQAFVKAAEAELAELDIRLMNRVD</sequence>
<dbReference type="PANTHER" id="PTHR33336">
    <property type="entry name" value="QUINOL MONOOXYGENASE YGIN-RELATED"/>
    <property type="match status" value="1"/>
</dbReference>
<protein>
    <submittedName>
        <fullName evidence="2">Quinol monooxygenase YgiN</fullName>
    </submittedName>
</protein>
<dbReference type="InterPro" id="IPR007138">
    <property type="entry name" value="ABM_dom"/>
</dbReference>
<dbReference type="Gene3D" id="3.30.70.100">
    <property type="match status" value="1"/>
</dbReference>
<dbReference type="OrthoDB" id="9812192at2"/>
<gene>
    <name evidence="2" type="ORF">SAMN05216272_102597</name>
</gene>
<dbReference type="EMBL" id="FNDS01000002">
    <property type="protein sequence ID" value="SDH69916.1"/>
    <property type="molecule type" value="Genomic_DNA"/>
</dbReference>
<evidence type="ECO:0000313" key="2">
    <source>
        <dbReference type="EMBL" id="SDH69916.1"/>
    </source>
</evidence>
<keyword evidence="2" id="KW-0503">Monooxygenase</keyword>
<dbReference type="GO" id="GO:0005829">
    <property type="term" value="C:cytosol"/>
    <property type="evidence" value="ECO:0007669"/>
    <property type="project" value="TreeGrafter"/>
</dbReference>
<evidence type="ECO:0000313" key="3">
    <source>
        <dbReference type="Proteomes" id="UP000199636"/>
    </source>
</evidence>
<keyword evidence="2" id="KW-0560">Oxidoreductase</keyword>
<accession>A0A1G8EJB2</accession>
<name>A0A1G8EJB2_9PSED</name>
<dbReference type="Pfam" id="PF03992">
    <property type="entry name" value="ABM"/>
    <property type="match status" value="1"/>
</dbReference>
<organism evidence="2 3">
    <name type="scientific">Pseudomonas panipatensis</name>
    <dbReference type="NCBI Taxonomy" id="428992"/>
    <lineage>
        <taxon>Bacteria</taxon>
        <taxon>Pseudomonadati</taxon>
        <taxon>Pseudomonadota</taxon>
        <taxon>Gammaproteobacteria</taxon>
        <taxon>Pseudomonadales</taxon>
        <taxon>Pseudomonadaceae</taxon>
        <taxon>Pseudomonas</taxon>
    </lineage>
</organism>
<dbReference type="InterPro" id="IPR011008">
    <property type="entry name" value="Dimeric_a/b-barrel"/>
</dbReference>
<evidence type="ECO:0000259" key="1">
    <source>
        <dbReference type="PROSITE" id="PS51725"/>
    </source>
</evidence>
<dbReference type="InterPro" id="IPR050744">
    <property type="entry name" value="AI-2_Isomerase_LsrG"/>
</dbReference>
<dbReference type="Proteomes" id="UP000199636">
    <property type="component" value="Unassembled WGS sequence"/>
</dbReference>
<dbReference type="PANTHER" id="PTHR33336:SF3">
    <property type="entry name" value="ABM DOMAIN-CONTAINING PROTEIN"/>
    <property type="match status" value="1"/>
</dbReference>
<dbReference type="PROSITE" id="PS51725">
    <property type="entry name" value="ABM"/>
    <property type="match status" value="1"/>
</dbReference>